<name>L9KKK3_TUPCH</name>
<dbReference type="AlphaFoldDB" id="L9KKK3"/>
<accession>L9KKK3</accession>
<keyword evidence="2" id="KW-0472">Membrane</keyword>
<gene>
    <name evidence="3" type="ORF">TREES_T100014127</name>
</gene>
<evidence type="ECO:0000313" key="4">
    <source>
        <dbReference type="Proteomes" id="UP000011518"/>
    </source>
</evidence>
<reference evidence="4" key="1">
    <citation type="submission" date="2012-07" db="EMBL/GenBank/DDBJ databases">
        <title>Genome of the Chinese tree shrew, a rising model animal genetically related to primates.</title>
        <authorList>
            <person name="Zhang G."/>
            <person name="Fan Y."/>
            <person name="Yao Y."/>
            <person name="Huang Z."/>
        </authorList>
    </citation>
    <scope>NUCLEOTIDE SEQUENCE [LARGE SCALE GENOMIC DNA]</scope>
</reference>
<feature type="transmembrane region" description="Helical" evidence="2">
    <location>
        <begin position="151"/>
        <end position="172"/>
    </location>
</feature>
<dbReference type="EMBL" id="KB320787">
    <property type="protein sequence ID" value="ELW63301.1"/>
    <property type="molecule type" value="Genomic_DNA"/>
</dbReference>
<protein>
    <submittedName>
        <fullName evidence="3">Uncharacterized protein</fullName>
    </submittedName>
</protein>
<organism evidence="3 4">
    <name type="scientific">Tupaia chinensis</name>
    <name type="common">Chinese tree shrew</name>
    <name type="synonym">Tupaia belangeri chinensis</name>
    <dbReference type="NCBI Taxonomy" id="246437"/>
    <lineage>
        <taxon>Eukaryota</taxon>
        <taxon>Metazoa</taxon>
        <taxon>Chordata</taxon>
        <taxon>Craniata</taxon>
        <taxon>Vertebrata</taxon>
        <taxon>Euteleostomi</taxon>
        <taxon>Mammalia</taxon>
        <taxon>Eutheria</taxon>
        <taxon>Euarchontoglires</taxon>
        <taxon>Scandentia</taxon>
        <taxon>Tupaiidae</taxon>
        <taxon>Tupaia</taxon>
    </lineage>
</organism>
<keyword evidence="4" id="KW-1185">Reference proteome</keyword>
<evidence type="ECO:0000313" key="3">
    <source>
        <dbReference type="EMBL" id="ELW63301.1"/>
    </source>
</evidence>
<sequence>MERVSAEPTRGLASGHNPVSRGRSGQHSQAHQALGALTVLSRHRVALAAIAALDSWGRISRAVQRRGTRGSARSAVECSPRLTGRWPLLLSDVAFTPRVGICTRSAPGCALLIVTFLWTGLFSRGSAWVHWRFVLSSPPSRSGLRRELPYGPLLSAGNLAVYLTVTAACALCTYRPLGRSARCALATRLVRSPVDGISTSEPSFCPLDLLCRAQLAWRDRPSSEVS</sequence>
<keyword evidence="2" id="KW-0812">Transmembrane</keyword>
<keyword evidence="2" id="KW-1133">Transmembrane helix</keyword>
<feature type="region of interest" description="Disordered" evidence="1">
    <location>
        <begin position="1"/>
        <end position="27"/>
    </location>
</feature>
<feature type="transmembrane region" description="Helical" evidence="2">
    <location>
        <begin position="108"/>
        <end position="131"/>
    </location>
</feature>
<proteinExistence type="predicted"/>
<evidence type="ECO:0000256" key="1">
    <source>
        <dbReference type="SAM" id="MobiDB-lite"/>
    </source>
</evidence>
<dbReference type="InParanoid" id="L9KKK3"/>
<dbReference type="Proteomes" id="UP000011518">
    <property type="component" value="Unassembled WGS sequence"/>
</dbReference>
<evidence type="ECO:0000256" key="2">
    <source>
        <dbReference type="SAM" id="Phobius"/>
    </source>
</evidence>
<reference evidence="4" key="2">
    <citation type="journal article" date="2013" name="Nat. Commun.">
        <title>Genome of the Chinese tree shrew.</title>
        <authorList>
            <person name="Fan Y."/>
            <person name="Huang Z.Y."/>
            <person name="Cao C.C."/>
            <person name="Chen C.S."/>
            <person name="Chen Y.X."/>
            <person name="Fan D.D."/>
            <person name="He J."/>
            <person name="Hou H.L."/>
            <person name="Hu L."/>
            <person name="Hu X.T."/>
            <person name="Jiang X.T."/>
            <person name="Lai R."/>
            <person name="Lang Y.S."/>
            <person name="Liang B."/>
            <person name="Liao S.G."/>
            <person name="Mu D."/>
            <person name="Ma Y.Y."/>
            <person name="Niu Y.Y."/>
            <person name="Sun X.Q."/>
            <person name="Xia J.Q."/>
            <person name="Xiao J."/>
            <person name="Xiong Z.Q."/>
            <person name="Xu L."/>
            <person name="Yang L."/>
            <person name="Zhang Y."/>
            <person name="Zhao W."/>
            <person name="Zhao X.D."/>
            <person name="Zheng Y.T."/>
            <person name="Zhou J.M."/>
            <person name="Zhu Y.B."/>
            <person name="Zhang G.J."/>
            <person name="Wang J."/>
            <person name="Yao Y.G."/>
        </authorList>
    </citation>
    <scope>NUCLEOTIDE SEQUENCE [LARGE SCALE GENOMIC DNA]</scope>
</reference>